<evidence type="ECO:0000313" key="4">
    <source>
        <dbReference type="Proteomes" id="UP000253324"/>
    </source>
</evidence>
<dbReference type="Proteomes" id="UP000253324">
    <property type="component" value="Unassembled WGS sequence"/>
</dbReference>
<comment type="caution">
    <text evidence="3">The sequence shown here is derived from an EMBL/GenBank/DDBJ whole genome shotgun (WGS) entry which is preliminary data.</text>
</comment>
<feature type="transmembrane region" description="Helical" evidence="1">
    <location>
        <begin position="285"/>
        <end position="305"/>
    </location>
</feature>
<gene>
    <name evidence="3" type="ORF">C7476_102500</name>
</gene>
<name>A0A368Z5K5_9HYPH</name>
<dbReference type="EMBL" id="QPJM01000002">
    <property type="protein sequence ID" value="RCW86517.1"/>
    <property type="molecule type" value="Genomic_DNA"/>
</dbReference>
<evidence type="ECO:0000256" key="1">
    <source>
        <dbReference type="SAM" id="Phobius"/>
    </source>
</evidence>
<dbReference type="AlphaFoldDB" id="A0A368Z5K5"/>
<protein>
    <submittedName>
        <fullName evidence="3">Putative membrane protein</fullName>
    </submittedName>
</protein>
<feature type="transmembrane region" description="Helical" evidence="1">
    <location>
        <begin position="39"/>
        <end position="63"/>
    </location>
</feature>
<feature type="transmembrane region" description="Helical" evidence="1">
    <location>
        <begin position="70"/>
        <end position="90"/>
    </location>
</feature>
<feature type="transmembrane region" description="Helical" evidence="1">
    <location>
        <begin position="131"/>
        <end position="164"/>
    </location>
</feature>
<evidence type="ECO:0000259" key="2">
    <source>
        <dbReference type="Pfam" id="PF09925"/>
    </source>
</evidence>
<accession>A0A368Z5K5</accession>
<feature type="domain" description="DUF2157" evidence="2">
    <location>
        <begin position="13"/>
        <end position="151"/>
    </location>
</feature>
<reference evidence="3 4" key="1">
    <citation type="submission" date="2018-07" db="EMBL/GenBank/DDBJ databases">
        <title>Genomic Encyclopedia of Type Strains, Phase III (KMG-III): the genomes of soil and plant-associated and newly described type strains.</title>
        <authorList>
            <person name="Whitman W."/>
        </authorList>
    </citation>
    <scope>NUCLEOTIDE SEQUENCE [LARGE SCALE GENOMIC DNA]</scope>
    <source>
        <strain evidence="3 4">31-25a</strain>
    </source>
</reference>
<dbReference type="Pfam" id="PF09925">
    <property type="entry name" value="DUF2157"/>
    <property type="match status" value="1"/>
</dbReference>
<feature type="transmembrane region" description="Helical" evidence="1">
    <location>
        <begin position="256"/>
        <end position="273"/>
    </location>
</feature>
<feature type="transmembrane region" description="Helical" evidence="1">
    <location>
        <begin position="102"/>
        <end position="119"/>
    </location>
</feature>
<organism evidence="3 4">
    <name type="scientific">Phyllobacterium bourgognense</name>
    <dbReference type="NCBI Taxonomy" id="314236"/>
    <lineage>
        <taxon>Bacteria</taxon>
        <taxon>Pseudomonadati</taxon>
        <taxon>Pseudomonadota</taxon>
        <taxon>Alphaproteobacteria</taxon>
        <taxon>Hyphomicrobiales</taxon>
        <taxon>Phyllobacteriaceae</taxon>
        <taxon>Phyllobacterium</taxon>
    </lineage>
</organism>
<feature type="transmembrane region" description="Helical" evidence="1">
    <location>
        <begin position="199"/>
        <end position="217"/>
    </location>
</feature>
<proteinExistence type="predicted"/>
<keyword evidence="4" id="KW-1185">Reference proteome</keyword>
<feature type="transmembrane region" description="Helical" evidence="1">
    <location>
        <begin position="176"/>
        <end position="194"/>
    </location>
</feature>
<dbReference type="InterPro" id="IPR018677">
    <property type="entry name" value="DUF2157"/>
</dbReference>
<keyword evidence="1" id="KW-1133">Transmembrane helix</keyword>
<feature type="transmembrane region" description="Helical" evidence="1">
    <location>
        <begin position="336"/>
        <end position="358"/>
    </location>
</feature>
<feature type="transmembrane region" description="Helical" evidence="1">
    <location>
        <begin position="223"/>
        <end position="244"/>
    </location>
</feature>
<evidence type="ECO:0000313" key="3">
    <source>
        <dbReference type="EMBL" id="RCW86517.1"/>
    </source>
</evidence>
<dbReference type="RefSeq" id="WP_181872357.1">
    <property type="nucleotide sequence ID" value="NZ_QPJM01000002.1"/>
</dbReference>
<keyword evidence="1" id="KW-0812">Transmembrane</keyword>
<sequence length="375" mass="40720">MALTIGLRKHIARWQRDGVIDEIIAERLRKDLDDHRSGFGLGGILAVLGAVLLGAAIISLVAANWEAMPRLFRVGLIISVLWLGYVGGAWRESLGDRRFGQALYLIAAITFGAGIALIGQMYHLSGDVSDAVLLWVAGTMVAALFLRSPVLVSAGVAITGLYLFSSLDRSTGEPFSYVWLVPVLLFISAGLVWYAKGRAAQHLIALLLVTYVLVVRIDLDEVAVLWVAGLIGAVCFMMDAVRPGLLDRMTGWTEPLGAYGFFMVLVALLFFQFDIASNEYADEAIPGQVLIGFAILGCSIAGLILSGHRNLAVRWIAYTVFSLEVLYLAFETIGTMIGTASFFLSAGVLVLLLAAFVIRMERRLQKRNPKRQAAA</sequence>
<keyword evidence="1" id="KW-0472">Membrane</keyword>